<keyword evidence="1" id="KW-0677">Repeat</keyword>
<protein>
    <recommendedName>
        <fullName evidence="5">TOG domain-containing protein</fullName>
    </recommendedName>
</protein>
<dbReference type="Pfam" id="PF24987">
    <property type="entry name" value="HEAT_EF3_N"/>
    <property type="match status" value="1"/>
</dbReference>
<proteinExistence type="predicted"/>
<dbReference type="GO" id="GO:0006417">
    <property type="term" value="P:regulation of translation"/>
    <property type="evidence" value="ECO:0007669"/>
    <property type="project" value="TreeGrafter"/>
</dbReference>
<dbReference type="InterPro" id="IPR016024">
    <property type="entry name" value="ARM-type_fold"/>
</dbReference>
<keyword evidence="4" id="KW-1185">Reference proteome</keyword>
<dbReference type="PANTHER" id="PTHR23346:SF7">
    <property type="entry name" value="STALLED RIBOSOME SENSOR GCN1"/>
    <property type="match status" value="1"/>
</dbReference>
<comment type="caution">
    <text evidence="3">The sequence shown here is derived from an EMBL/GenBank/DDBJ whole genome shotgun (WGS) entry which is preliminary data.</text>
</comment>
<sequence>MESLESIETALALDWSPNALYHLTETLIVVLSTPGIPKRNLSAIWRISRILKSKLSAETKTIVLEAFQKATNNFRLQLKLYIRLGLVNDLKTLSKLVYLAHKNLEDLSKLPTFKADLDLGLKAFDFFPGAVYLTKSAPTSDLLEYFNSKYLIDKVSKDDLNLLKLFGPLISQITSDQYSEIFHNSLKRFCIRSSSSLSLINEILDLFQCDFSNFISDFTFPTLLEYLAKPEDSLNASKLIKTLLAKCKDYKKFVEQLCCIRNANEAQTINLMHIVSIIPKGQHSSLLIDYITSMSQRVKTESNRGLVALALSKQVDINNAPGEFLKANVTNPHFANLVYTLGLDIALNYNQNSPMMLISVLSLKLPDQLSQKITNFLSEPGSALFSLQNLTEDESFALTRCVRMGLKVYPNNLNLLKRFAKGVVSKYRKIQDYCLKNWPDVQLALLIPFILEHLNDEEHLNSFIGVFYNLCRLICGKLKTSDDVDSFLKLVTTESLMNSKRTKFLLRKCYNSIENHSEQIFKTNTRCAGLALSLPNYEQSLEKLLEELNYDKVTESQKTLAYIISVFEDPNFDEIGKFNNQCREILKSANLPIEPLDQNTVTHALNILWQRSLNRSAFILYSFINALHYRLYVKTNQGFFNTMCFKVLPIVLKLAPIVNDFSSNSSCQGLQNLSLSGACWDFLYALTSSSPNFGQISWYFTVALFKSARNQWSDKALSKLFKFVEGKISISQIENSEGFMMERVFLWVLRQSGTSLRATALTVMVDFLHAGKFSDMDETIQEVCVLIESYSSPLLNSLFQPLLDRIEPKEWKAFFDILLKLQPNTKQIVLDNLLQYSKVIPNEYWIVTPVYLCLFDETDLVSSSAADVWEKNKLQLSLEIVENHVQEYLYDENLELSLMTALALKDAINKNPDWTESILERAKLQFMTHKSRIGFSKLLQMICPCMINKNLVLRTEEFLLEVGMTCVDISKELLEVAILYLNTHGESLVNEFFAMIQQRTTHQNEKIRNSAVVLVGHLAKFFNTEDYRIESTIDLLLKALDMPSELLFSTVSKCLPRLVALRPQLVEALLQQEFKKLLESKPIVEKRGIGYGIACLVKGGGLKCLVSYHVLERLESIINNKKSPDNEKAGVLIAIEGLGAVLGRSFEPYLGEVLPFIIDCFANKDLQEQAAISTKVMISRLSAHGMKRILPQLTHGLEETKWRSKVGAIEALGKMAFCAPKQLSAALPSIVPQVIKAFSDTNPKVLEAANMAISDIGSVITNPEIFQLVPTLSKALGDISHLSEAFKILIETTFHHYLDTASLSLIVPLIETGLKSRNSEYKKQACQIVGGISSLIRAPSEFAPYIERVTTAMKFSLFDSLPEVRNIAAQNLASFCEGIGSEFNESIISWLVDTMEKSNLNFERSGAVHAYSEYLLYQDRWQIHLDHLLQMCKEASSIVKESYLGIFIFIPLNTQGKFEKFLSRVMPAFLERLSDDNEDVRKMVIRVVQLIIQTYCKSSLQIILPHLEQGLFDRNWRKRSSCVTLIGEMIEKIESLSRKENQQLISIEHKNRILASIYILRADHTSNINTQAAQIWKTHVDNTPKFLVSLTPELVLRLIEISDKNDTEPREIASYAIQNLIQKYQNKVFSSYINHFLTHFSAYPKGVAFVLRTVCETASRNLLITYSEKIIQILEVLLKSDDIDYLHNAGGIFHDMYQKTTIEKPDPAVMTLLGKMVSYPKACKELLAFKNVGITKALLPKIMNAPERIITLELVGKIIADDLFSVKGLENVFPGMLKECEESENMVLPVQIVVANIADPSALIQALTNMQDMISPKRQLQVINYVCKNSSMLYTSFVDKLLDMTLSNLESNESEVLTIIPETVKLILAPIEKEQYPDYFLVFKERLNSIEKIPLFNVPKGLEPFLPLIQNSLMYGNIEIKEFAARSYCEVIELTETEILTSYAVMIVGPLIRVLSEKVPGEVKVSILDALFLLLQKTPLKLKPFVSQLQSTFTKALVHNEANVREAGSRNVIELLKLKPRLDLLFGDLGTLNNTADIVIKSLETLQKIVKSTEVPSQLISSLCNRIITELNYKTSHDVAIEAGKLLFMINMDLSVILQCIQPNMPSLIMLSEILNKSSADSLNVASSFIDNAMRNNFDETVQIFRLIAEAHPKESYDMAKKYFNDMAQNIGICVDVLCSFPEGMLCRDVESLSVIFPALARECVFDDTNEEVLRNAVIKIFNAKKGDTKNILKVMHFLDEDTQKQFRGWIQSFLG</sequence>
<dbReference type="Pfam" id="PF24984">
    <property type="entry name" value="HEAT_EF3_GNC1"/>
    <property type="match status" value="1"/>
</dbReference>
<evidence type="ECO:0000313" key="3">
    <source>
        <dbReference type="EMBL" id="OMJ71689.1"/>
    </source>
</evidence>
<evidence type="ECO:0008006" key="5">
    <source>
        <dbReference type="Google" id="ProtNLM"/>
    </source>
</evidence>
<dbReference type="SUPFAM" id="SSF48371">
    <property type="entry name" value="ARM repeat"/>
    <property type="match status" value="1"/>
</dbReference>
<evidence type="ECO:0000313" key="4">
    <source>
        <dbReference type="Proteomes" id="UP000187209"/>
    </source>
</evidence>
<name>A0A1R2B4J8_9CILI</name>
<dbReference type="OrthoDB" id="5148094at2759"/>
<dbReference type="GO" id="GO:0005829">
    <property type="term" value="C:cytosol"/>
    <property type="evidence" value="ECO:0007669"/>
    <property type="project" value="TreeGrafter"/>
</dbReference>
<dbReference type="Proteomes" id="UP000187209">
    <property type="component" value="Unassembled WGS sequence"/>
</dbReference>
<dbReference type="PROSITE" id="PS50077">
    <property type="entry name" value="HEAT_REPEAT"/>
    <property type="match status" value="1"/>
</dbReference>
<dbReference type="InterPro" id="IPR011989">
    <property type="entry name" value="ARM-like"/>
</dbReference>
<dbReference type="PANTHER" id="PTHR23346">
    <property type="entry name" value="TRANSLATIONAL ACTIVATOR GCN1-RELATED"/>
    <property type="match status" value="1"/>
</dbReference>
<dbReference type="GO" id="GO:0019887">
    <property type="term" value="F:protein kinase regulator activity"/>
    <property type="evidence" value="ECO:0007669"/>
    <property type="project" value="TreeGrafter"/>
</dbReference>
<dbReference type="Gene3D" id="1.25.10.10">
    <property type="entry name" value="Leucine-rich Repeat Variant"/>
    <property type="match status" value="3"/>
</dbReference>
<evidence type="ECO:0000256" key="2">
    <source>
        <dbReference type="PROSITE-ProRule" id="PRU00103"/>
    </source>
</evidence>
<gene>
    <name evidence="3" type="ORF">SteCoe_30018</name>
</gene>
<feature type="repeat" description="HEAT" evidence="2">
    <location>
        <begin position="1465"/>
        <end position="1501"/>
    </location>
</feature>
<dbReference type="InterPro" id="IPR021133">
    <property type="entry name" value="HEAT_type_2"/>
</dbReference>
<dbReference type="EMBL" id="MPUH01000965">
    <property type="protein sequence ID" value="OMJ71689.1"/>
    <property type="molecule type" value="Genomic_DNA"/>
</dbReference>
<evidence type="ECO:0000256" key="1">
    <source>
        <dbReference type="ARBA" id="ARBA00022737"/>
    </source>
</evidence>
<organism evidence="3 4">
    <name type="scientific">Stentor coeruleus</name>
    <dbReference type="NCBI Taxonomy" id="5963"/>
    <lineage>
        <taxon>Eukaryota</taxon>
        <taxon>Sar</taxon>
        <taxon>Alveolata</taxon>
        <taxon>Ciliophora</taxon>
        <taxon>Postciliodesmatophora</taxon>
        <taxon>Heterotrichea</taxon>
        <taxon>Heterotrichida</taxon>
        <taxon>Stentoridae</taxon>
        <taxon>Stentor</taxon>
    </lineage>
</organism>
<accession>A0A1R2B4J8</accession>
<reference evidence="3 4" key="1">
    <citation type="submission" date="2016-11" db="EMBL/GenBank/DDBJ databases">
        <title>The macronuclear genome of Stentor coeruleus: a giant cell with tiny introns.</title>
        <authorList>
            <person name="Slabodnick M."/>
            <person name="Ruby J.G."/>
            <person name="Reiff S.B."/>
            <person name="Swart E.C."/>
            <person name="Gosai S."/>
            <person name="Prabakaran S."/>
            <person name="Witkowska E."/>
            <person name="Larue G.E."/>
            <person name="Fisher S."/>
            <person name="Freeman R.M."/>
            <person name="Gunawardena J."/>
            <person name="Chu W."/>
            <person name="Stover N.A."/>
            <person name="Gregory B.D."/>
            <person name="Nowacki M."/>
            <person name="Derisi J."/>
            <person name="Roy S.W."/>
            <person name="Marshall W.F."/>
            <person name="Sood P."/>
        </authorList>
    </citation>
    <scope>NUCLEOTIDE SEQUENCE [LARGE SCALE GENOMIC DNA]</scope>
    <source>
        <strain evidence="3">WM001</strain>
    </source>
</reference>
<dbReference type="GO" id="GO:0034198">
    <property type="term" value="P:cellular response to amino acid starvation"/>
    <property type="evidence" value="ECO:0007669"/>
    <property type="project" value="TreeGrafter"/>
</dbReference>